<evidence type="ECO:0000259" key="2">
    <source>
        <dbReference type="Pfam" id="PF21381"/>
    </source>
</evidence>
<dbReference type="OrthoDB" id="263481at2759"/>
<dbReference type="Proteomes" id="UP000269221">
    <property type="component" value="Unassembled WGS sequence"/>
</dbReference>
<dbReference type="GO" id="GO:0005886">
    <property type="term" value="C:plasma membrane"/>
    <property type="evidence" value="ECO:0007669"/>
    <property type="project" value="TreeGrafter"/>
</dbReference>
<dbReference type="InterPro" id="IPR039031">
    <property type="entry name" value="Mucolipin"/>
</dbReference>
<organism evidence="3 4">
    <name type="scientific">Hirundo rustica rustica</name>
    <dbReference type="NCBI Taxonomy" id="333673"/>
    <lineage>
        <taxon>Eukaryota</taxon>
        <taxon>Metazoa</taxon>
        <taxon>Chordata</taxon>
        <taxon>Craniata</taxon>
        <taxon>Vertebrata</taxon>
        <taxon>Euteleostomi</taxon>
        <taxon>Archelosauria</taxon>
        <taxon>Archosauria</taxon>
        <taxon>Dinosauria</taxon>
        <taxon>Saurischia</taxon>
        <taxon>Theropoda</taxon>
        <taxon>Coelurosauria</taxon>
        <taxon>Aves</taxon>
        <taxon>Neognathae</taxon>
        <taxon>Neoaves</taxon>
        <taxon>Telluraves</taxon>
        <taxon>Australaves</taxon>
        <taxon>Passeriformes</taxon>
        <taxon>Sylvioidea</taxon>
        <taxon>Hirundinidae</taxon>
        <taxon>Hirundo</taxon>
    </lineage>
</organism>
<dbReference type="PANTHER" id="PTHR12127:SF6">
    <property type="entry name" value="MUCOLIPIN-1"/>
    <property type="match status" value="1"/>
</dbReference>
<dbReference type="PANTHER" id="PTHR12127">
    <property type="entry name" value="MUCOLIPIN"/>
    <property type="match status" value="1"/>
</dbReference>
<evidence type="ECO:0000256" key="1">
    <source>
        <dbReference type="SAM" id="MobiDB-lite"/>
    </source>
</evidence>
<feature type="domain" description="Mucolipin extracytosolic" evidence="2">
    <location>
        <begin position="157"/>
        <end position="191"/>
    </location>
</feature>
<dbReference type="InterPro" id="IPR049134">
    <property type="entry name" value="MCLN_ECD"/>
</dbReference>
<evidence type="ECO:0000313" key="3">
    <source>
        <dbReference type="EMBL" id="RMB89315.1"/>
    </source>
</evidence>
<keyword evidence="4" id="KW-1185">Reference proteome</keyword>
<dbReference type="EMBL" id="QRBI01000295">
    <property type="protein sequence ID" value="RMB89315.1"/>
    <property type="molecule type" value="Genomic_DNA"/>
</dbReference>
<reference evidence="3 4" key="1">
    <citation type="submission" date="2018-07" db="EMBL/GenBank/DDBJ databases">
        <title>A high quality draft genome assembly of the barn swallow (H. rustica rustica).</title>
        <authorList>
            <person name="Formenti G."/>
            <person name="Chiara M."/>
            <person name="Poveda L."/>
            <person name="Francoijs K.-J."/>
            <person name="Bonisoli-Alquati A."/>
            <person name="Canova L."/>
            <person name="Gianfranceschi L."/>
            <person name="Horner D.S."/>
            <person name="Saino N."/>
        </authorList>
    </citation>
    <scope>NUCLEOTIDE SEQUENCE [LARGE SCALE GENOMIC DNA]</scope>
    <source>
        <strain evidence="3">Chelidonia</strain>
        <tissue evidence="3">Blood</tissue>
    </source>
</reference>
<dbReference type="AlphaFoldDB" id="A0A3M0IKQ4"/>
<sequence>MAAASGEGRGDREWGQGPGMGTGNGNRDREIRECERERARDGKEPRATRNERLLSRGPGYGSAVVAPVPEEEEEEEEDLRRRLKYFFMSPCDKYQACGRRPVKLVLQLTKIVLVTVQAEFSIFQWFSEVEFSLFGGRNSGRSVGDSGASRGVFYPLRLISVTVEFQLKAINIKMLLNHKIPDCYTFSVTISVPACPQETPECPLGVPKCPFGSP</sequence>
<evidence type="ECO:0000313" key="4">
    <source>
        <dbReference type="Proteomes" id="UP000269221"/>
    </source>
</evidence>
<dbReference type="STRING" id="333673.A0A3M0IKQ4"/>
<protein>
    <recommendedName>
        <fullName evidence="2">Mucolipin extracytosolic domain-containing protein</fullName>
    </recommendedName>
</protein>
<dbReference type="GO" id="GO:0005765">
    <property type="term" value="C:lysosomal membrane"/>
    <property type="evidence" value="ECO:0007669"/>
    <property type="project" value="TreeGrafter"/>
</dbReference>
<name>A0A3M0IKQ4_HIRRU</name>
<feature type="region of interest" description="Disordered" evidence="1">
    <location>
        <begin position="1"/>
        <end position="73"/>
    </location>
</feature>
<dbReference type="Pfam" id="PF21381">
    <property type="entry name" value="MCLN_ECD"/>
    <property type="match status" value="1"/>
</dbReference>
<accession>A0A3M0IKQ4</accession>
<feature type="compositionally biased region" description="Basic and acidic residues" evidence="1">
    <location>
        <begin position="26"/>
        <end position="54"/>
    </location>
</feature>
<proteinExistence type="predicted"/>
<dbReference type="GO" id="GO:0072345">
    <property type="term" value="F:NAADP-sensitive calcium-release channel activity"/>
    <property type="evidence" value="ECO:0007669"/>
    <property type="project" value="TreeGrafter"/>
</dbReference>
<comment type="caution">
    <text evidence="3">The sequence shown here is derived from an EMBL/GenBank/DDBJ whole genome shotgun (WGS) entry which is preliminary data.</text>
</comment>
<gene>
    <name evidence="3" type="ORF">DUI87_34296</name>
</gene>